<dbReference type="Gene3D" id="3.40.50.300">
    <property type="entry name" value="P-loop containing nucleotide triphosphate hydrolases"/>
    <property type="match status" value="1"/>
</dbReference>
<dbReference type="InterPro" id="IPR003959">
    <property type="entry name" value="ATPase_AAA_core"/>
</dbReference>
<reference evidence="2 3" key="1">
    <citation type="submission" date="2017-09" db="EMBL/GenBank/DDBJ databases">
        <title>SPAdes assembly of the Mesoplasma lactucae genome.</title>
        <authorList>
            <person name="Knight T.F."/>
            <person name="Rubinstein R."/>
            <person name="Citino T."/>
        </authorList>
    </citation>
    <scope>NUCLEOTIDE SEQUENCE [LARGE SCALE GENOMIC DNA]</scope>
    <source>
        <strain evidence="2 3">831-C4</strain>
    </source>
</reference>
<dbReference type="Pfam" id="PF13304">
    <property type="entry name" value="AAA_21"/>
    <property type="match status" value="1"/>
</dbReference>
<evidence type="ECO:0000313" key="2">
    <source>
        <dbReference type="EMBL" id="ATG97158.1"/>
    </source>
</evidence>
<dbReference type="EMBL" id="CP023668">
    <property type="protein sequence ID" value="ATG97158.1"/>
    <property type="molecule type" value="Genomic_DNA"/>
</dbReference>
<proteinExistence type="predicted"/>
<dbReference type="PANTHER" id="PTHR43581">
    <property type="entry name" value="ATP/GTP PHOSPHATASE"/>
    <property type="match status" value="1"/>
</dbReference>
<dbReference type="KEGG" id="mlac:CP520_00050"/>
<dbReference type="PANTHER" id="PTHR43581:SF4">
    <property type="entry name" value="ATP_GTP PHOSPHATASE"/>
    <property type="match status" value="1"/>
</dbReference>
<gene>
    <name evidence="2" type="ORF">CP520_00050</name>
</gene>
<protein>
    <recommendedName>
        <fullName evidence="1">ATPase AAA-type core domain-containing protein</fullName>
    </recommendedName>
</protein>
<sequence length="632" mass="73721">MSQRKIKISKYRNLGIKKDDEVILNQALSKGKIGDLVTLIGPNNLGKSNVLAAIKNISNYNRITDYDINERAMSKDEKDVSLDLVVNTDSGFTFHYKKTKNEWFGTPWKCNNETQERIDYGFEEFKDICEKVIEKAKENEIPALNNNGHYSNGRYIYNNTEQVELAEAQFEMNTQWFKNRNFILDNAKNDIQSLSILSTWLKNYLVEEGESRNNEFVKRILSKKYNKLSKVLTSPFDDELGFNLIPNIYEYKDNLEIKDSDLSVEVHDGQMKLNPFLERIFKAINQDPSEFTDSYNNYKTNKRLSLIRDMEAPLNKRLQEISKKFNNIYNVGKERYKFKLLINPSDVTFAMTDKKQAVSISRTSEGFKWFFNFFFNYLLEKPFKPGDIVLIDEIGSRLHPKGIIELREFLKDYSIENDLTFVTATHSCQMVNNDCLEELRIVQESDEGSNSTIKNRFTMNDSKEGDYDILYDLKAALTVEQHQIMDPNVEVVFVEGETDYSYLSAMKNFFGLGKILFFIPIQGVLMNKEKFEELIQKLRKIRKNPRFLIDGDNAGMKFKKIAEDNDYEAITLTDINPSFKVIEDLFSKEDLEKFGLKNKTYNNASVFKKTVKKEDLSKETLNNFEKLFMEIK</sequence>
<dbReference type="GO" id="GO:0005524">
    <property type="term" value="F:ATP binding"/>
    <property type="evidence" value="ECO:0007669"/>
    <property type="project" value="InterPro"/>
</dbReference>
<dbReference type="Proteomes" id="UP000232227">
    <property type="component" value="Chromosome"/>
</dbReference>
<dbReference type="AlphaFoldDB" id="A0A291IR00"/>
<name>A0A291IR00_9MOLU</name>
<dbReference type="RefSeq" id="WP_096862446.1">
    <property type="nucleotide sequence ID" value="NZ_CP023668.1"/>
</dbReference>
<organism evidence="2 3">
    <name type="scientific">Mesoplasma lactucae ATCC 49193</name>
    <dbReference type="NCBI Taxonomy" id="81460"/>
    <lineage>
        <taxon>Bacteria</taxon>
        <taxon>Bacillati</taxon>
        <taxon>Mycoplasmatota</taxon>
        <taxon>Mollicutes</taxon>
        <taxon>Entomoplasmatales</taxon>
        <taxon>Entomoplasmataceae</taxon>
        <taxon>Mesoplasma</taxon>
    </lineage>
</organism>
<keyword evidence="3" id="KW-1185">Reference proteome</keyword>
<feature type="domain" description="ATPase AAA-type core" evidence="1">
    <location>
        <begin position="288"/>
        <end position="427"/>
    </location>
</feature>
<dbReference type="SUPFAM" id="SSF52540">
    <property type="entry name" value="P-loop containing nucleoside triphosphate hydrolases"/>
    <property type="match status" value="1"/>
</dbReference>
<evidence type="ECO:0000259" key="1">
    <source>
        <dbReference type="Pfam" id="PF13304"/>
    </source>
</evidence>
<accession>A0A291IR00</accession>
<dbReference type="GO" id="GO:0016887">
    <property type="term" value="F:ATP hydrolysis activity"/>
    <property type="evidence" value="ECO:0007669"/>
    <property type="project" value="InterPro"/>
</dbReference>
<dbReference type="OrthoDB" id="304566at2"/>
<dbReference type="InterPro" id="IPR027417">
    <property type="entry name" value="P-loop_NTPase"/>
</dbReference>
<evidence type="ECO:0000313" key="3">
    <source>
        <dbReference type="Proteomes" id="UP000232227"/>
    </source>
</evidence>
<dbReference type="InterPro" id="IPR051396">
    <property type="entry name" value="Bact_Antivir_Def_Nuclease"/>
</dbReference>